<dbReference type="SUPFAM" id="SSF52540">
    <property type="entry name" value="P-loop containing nucleoside triphosphate hydrolases"/>
    <property type="match status" value="1"/>
</dbReference>
<evidence type="ECO:0000256" key="6">
    <source>
        <dbReference type="ARBA" id="ARBA00022840"/>
    </source>
</evidence>
<dbReference type="EMBL" id="JARXVC010000014">
    <property type="protein sequence ID" value="MDH6283549.1"/>
    <property type="molecule type" value="Genomic_DNA"/>
</dbReference>
<dbReference type="InterPro" id="IPR007694">
    <property type="entry name" value="DNA_helicase_DnaB-like_C"/>
</dbReference>
<evidence type="ECO:0000256" key="4">
    <source>
        <dbReference type="ARBA" id="ARBA00022801"/>
    </source>
</evidence>
<dbReference type="InterPro" id="IPR016136">
    <property type="entry name" value="DNA_helicase_N/primase_C"/>
</dbReference>
<evidence type="ECO:0000256" key="3">
    <source>
        <dbReference type="ARBA" id="ARBA00022741"/>
    </source>
</evidence>
<accession>A0ABT6MGV9</accession>
<dbReference type="RefSeq" id="WP_280762811.1">
    <property type="nucleotide sequence ID" value="NZ_JARXVC010000014.1"/>
</dbReference>
<reference evidence="12 13" key="1">
    <citation type="submission" date="2023-04" db="EMBL/GenBank/DDBJ databases">
        <title>Forest soil microbial communities from Buena Vista Peninsula, Colon Province, Panama.</title>
        <authorList>
            <person name="Bouskill N."/>
        </authorList>
    </citation>
    <scope>NUCLEOTIDE SEQUENCE [LARGE SCALE GENOMIC DNA]</scope>
    <source>
        <strain evidence="12 13">CFH S0262</strain>
    </source>
</reference>
<keyword evidence="2" id="KW-0235">DNA replication</keyword>
<gene>
    <name evidence="12" type="ORF">M2280_004797</name>
</gene>
<dbReference type="InterPro" id="IPR027417">
    <property type="entry name" value="P-loop_NTPase"/>
</dbReference>
<evidence type="ECO:0000256" key="7">
    <source>
        <dbReference type="ARBA" id="ARBA00023125"/>
    </source>
</evidence>
<protein>
    <recommendedName>
        <fullName evidence="9">DNA 5'-3' helicase</fullName>
        <ecNumber evidence="9">5.6.2.3</ecNumber>
    </recommendedName>
</protein>
<keyword evidence="4 12" id="KW-0378">Hydrolase</keyword>
<evidence type="ECO:0000256" key="5">
    <source>
        <dbReference type="ARBA" id="ARBA00022806"/>
    </source>
</evidence>
<dbReference type="SUPFAM" id="SSF48024">
    <property type="entry name" value="N-terminal domain of DnaB helicase"/>
    <property type="match status" value="1"/>
</dbReference>
<dbReference type="GO" id="GO:0016787">
    <property type="term" value="F:hydrolase activity"/>
    <property type="evidence" value="ECO:0007669"/>
    <property type="project" value="UniProtKB-KW"/>
</dbReference>
<dbReference type="PANTHER" id="PTHR30153:SF2">
    <property type="entry name" value="REPLICATIVE DNA HELICASE"/>
    <property type="match status" value="1"/>
</dbReference>
<evidence type="ECO:0000259" key="11">
    <source>
        <dbReference type="PROSITE" id="PS51199"/>
    </source>
</evidence>
<evidence type="ECO:0000313" key="13">
    <source>
        <dbReference type="Proteomes" id="UP001160334"/>
    </source>
</evidence>
<keyword evidence="6" id="KW-0067">ATP-binding</keyword>
<dbReference type="Pfam" id="PF00772">
    <property type="entry name" value="DnaB"/>
    <property type="match status" value="1"/>
</dbReference>
<keyword evidence="8" id="KW-0413">Isomerase</keyword>
<dbReference type="InterPro" id="IPR036185">
    <property type="entry name" value="DNA_heli_DnaB-like_N_sf"/>
</dbReference>
<keyword evidence="7" id="KW-0238">DNA-binding</keyword>
<dbReference type="InterPro" id="IPR007693">
    <property type="entry name" value="DNA_helicase_DnaB-like_N"/>
</dbReference>
<comment type="catalytic activity">
    <reaction evidence="10">
        <text>ATP + H2O = ADP + phosphate + H(+)</text>
        <dbReference type="Rhea" id="RHEA:13065"/>
        <dbReference type="ChEBI" id="CHEBI:15377"/>
        <dbReference type="ChEBI" id="CHEBI:15378"/>
        <dbReference type="ChEBI" id="CHEBI:30616"/>
        <dbReference type="ChEBI" id="CHEBI:43474"/>
        <dbReference type="ChEBI" id="CHEBI:456216"/>
        <dbReference type="EC" id="5.6.2.3"/>
    </reaction>
</comment>
<keyword evidence="13" id="KW-1185">Reference proteome</keyword>
<dbReference type="Gene3D" id="3.40.50.300">
    <property type="entry name" value="P-loop containing nucleotide triphosphate hydrolases"/>
    <property type="match status" value="1"/>
</dbReference>
<feature type="domain" description="SF4 helicase" evidence="11">
    <location>
        <begin position="176"/>
        <end position="437"/>
    </location>
</feature>
<name>A0ABT6MGV9_9NOCA</name>
<evidence type="ECO:0000256" key="8">
    <source>
        <dbReference type="ARBA" id="ARBA00023235"/>
    </source>
</evidence>
<comment type="caution">
    <text evidence="12">The sequence shown here is derived from an EMBL/GenBank/DDBJ whole genome shotgun (WGS) entry which is preliminary data.</text>
</comment>
<keyword evidence="3" id="KW-0547">Nucleotide-binding</keyword>
<dbReference type="EC" id="5.6.2.3" evidence="9"/>
<dbReference type="Pfam" id="PF03796">
    <property type="entry name" value="DnaB_C"/>
    <property type="match status" value="1"/>
</dbReference>
<proteinExistence type="inferred from homology"/>
<evidence type="ECO:0000256" key="9">
    <source>
        <dbReference type="ARBA" id="ARBA00044969"/>
    </source>
</evidence>
<dbReference type="Proteomes" id="UP001160334">
    <property type="component" value="Unassembled WGS sequence"/>
</dbReference>
<comment type="similarity">
    <text evidence="1">Belongs to the helicase family. DnaB subfamily.</text>
</comment>
<evidence type="ECO:0000313" key="12">
    <source>
        <dbReference type="EMBL" id="MDH6283549.1"/>
    </source>
</evidence>
<evidence type="ECO:0000256" key="10">
    <source>
        <dbReference type="ARBA" id="ARBA00048954"/>
    </source>
</evidence>
<dbReference type="Gene3D" id="1.10.860.10">
    <property type="entry name" value="DNAb Helicase, Chain A"/>
    <property type="match status" value="1"/>
</dbReference>
<dbReference type="PROSITE" id="PS51199">
    <property type="entry name" value="SF4_HELICASE"/>
    <property type="match status" value="1"/>
</dbReference>
<dbReference type="PANTHER" id="PTHR30153">
    <property type="entry name" value="REPLICATIVE DNA HELICASE DNAB"/>
    <property type="match status" value="1"/>
</dbReference>
<dbReference type="GO" id="GO:0003678">
    <property type="term" value="F:DNA helicase activity"/>
    <property type="evidence" value="ECO:0007669"/>
    <property type="project" value="UniProtKB-EC"/>
</dbReference>
<evidence type="ECO:0000256" key="1">
    <source>
        <dbReference type="ARBA" id="ARBA00008428"/>
    </source>
</evidence>
<evidence type="ECO:0000256" key="2">
    <source>
        <dbReference type="ARBA" id="ARBA00022705"/>
    </source>
</evidence>
<sequence length="442" mass="48966">MNLIGPDLFDDTTDALEHVPEEAAVVSVLLSSLSRHLIPELLETLRPDDFADPHLGQVWEAAQQLHRDGNRISKQTLIAAKPTDAVKNRLRRLAGEPVKESDVRPAAAHVREAAKRRHLVEALRMGIENTVTAQSYSEALHFASERLGSLAEGSTPKEVRSFADAVTNWQEWMAEPPHVARAIRTPWPELDEMLSGGLKPGRTYVIGGRPGDGKSVGLLNLAAHAAQNGHPGVAFSVEMSETEVVSRVIAAGAAAEYGQITRRQLDDTNHGRINRYLEQYRDMPLKLVDKADVTVAYIASMCRTLKRTEGLDVVVVDYLQLLKETDARQVRERQVAEMSRALKVLSRELDCTVIIACQLNRNSANQDRKPALSDLRESGSIEQDADVVILIHHEQEQGEPTGMVELILGKNRTGKLGAIPLEWRGYQARFASPTRKTSFDDR</sequence>
<organism evidence="12 13">
    <name type="scientific">Prescottella agglutinans</name>
    <dbReference type="NCBI Taxonomy" id="1644129"/>
    <lineage>
        <taxon>Bacteria</taxon>
        <taxon>Bacillati</taxon>
        <taxon>Actinomycetota</taxon>
        <taxon>Actinomycetes</taxon>
        <taxon>Mycobacteriales</taxon>
        <taxon>Nocardiaceae</taxon>
        <taxon>Prescottella</taxon>
    </lineage>
</organism>
<keyword evidence="5 12" id="KW-0347">Helicase</keyword>